<organism evidence="14">
    <name type="scientific">hydrocarbon metagenome</name>
    <dbReference type="NCBI Taxonomy" id="938273"/>
    <lineage>
        <taxon>unclassified sequences</taxon>
        <taxon>metagenomes</taxon>
        <taxon>ecological metagenomes</taxon>
    </lineage>
</organism>
<protein>
    <recommendedName>
        <fullName evidence="4">dolichyl-phosphate beta-glucosyltransferase</fullName>
        <ecNumber evidence="4">2.4.1.117</ecNumber>
    </recommendedName>
</protein>
<dbReference type="InterPro" id="IPR035518">
    <property type="entry name" value="DPG_synthase"/>
</dbReference>
<comment type="catalytic activity">
    <reaction evidence="12">
        <text>a di-trans,poly-cis-dolichyl phosphate + UDP-alpha-D-glucose = a di-trans,poly-cis-dolichyl beta-D-glucosyl phosphate + UDP</text>
        <dbReference type="Rhea" id="RHEA:15401"/>
        <dbReference type="Rhea" id="RHEA-COMP:19498"/>
        <dbReference type="Rhea" id="RHEA-COMP:19502"/>
        <dbReference type="ChEBI" id="CHEBI:57525"/>
        <dbReference type="ChEBI" id="CHEBI:57683"/>
        <dbReference type="ChEBI" id="CHEBI:58223"/>
        <dbReference type="ChEBI" id="CHEBI:58885"/>
        <dbReference type="EC" id="2.4.1.117"/>
    </reaction>
    <physiologicalReaction direction="left-to-right" evidence="12">
        <dbReference type="Rhea" id="RHEA:15402"/>
    </physiologicalReaction>
</comment>
<accession>A0A0W8FIF0</accession>
<comment type="subcellular location">
    <subcellularLocation>
        <location evidence="1">Endoplasmic reticulum membrane</location>
        <topology evidence="1">Single-pass membrane protein</topology>
    </subcellularLocation>
</comment>
<dbReference type="GO" id="GO:0005789">
    <property type="term" value="C:endoplasmic reticulum membrane"/>
    <property type="evidence" value="ECO:0007669"/>
    <property type="project" value="UniProtKB-SubCell"/>
</dbReference>
<keyword evidence="8" id="KW-0256">Endoplasmic reticulum</keyword>
<dbReference type="InterPro" id="IPR001173">
    <property type="entry name" value="Glyco_trans_2-like"/>
</dbReference>
<keyword evidence="9" id="KW-0735">Signal-anchor</keyword>
<evidence type="ECO:0000256" key="7">
    <source>
        <dbReference type="ARBA" id="ARBA00022692"/>
    </source>
</evidence>
<dbReference type="Gene3D" id="3.90.550.10">
    <property type="entry name" value="Spore Coat Polysaccharide Biosynthesis Protein SpsA, Chain A"/>
    <property type="match status" value="1"/>
</dbReference>
<evidence type="ECO:0000256" key="3">
    <source>
        <dbReference type="ARBA" id="ARBA00006739"/>
    </source>
</evidence>
<keyword evidence="7" id="KW-0812">Transmembrane</keyword>
<evidence type="ECO:0000256" key="4">
    <source>
        <dbReference type="ARBA" id="ARBA00012583"/>
    </source>
</evidence>
<proteinExistence type="inferred from homology"/>
<dbReference type="EMBL" id="LNQE01001163">
    <property type="protein sequence ID" value="KUG20628.1"/>
    <property type="molecule type" value="Genomic_DNA"/>
</dbReference>
<evidence type="ECO:0000256" key="6">
    <source>
        <dbReference type="ARBA" id="ARBA00022679"/>
    </source>
</evidence>
<evidence type="ECO:0000256" key="12">
    <source>
        <dbReference type="ARBA" id="ARBA00045097"/>
    </source>
</evidence>
<dbReference type="PANTHER" id="PTHR10859:SF91">
    <property type="entry name" value="DOLICHYL-PHOSPHATE BETA-GLUCOSYLTRANSFERASE"/>
    <property type="match status" value="1"/>
</dbReference>
<dbReference type="GO" id="GO:0006487">
    <property type="term" value="P:protein N-linked glycosylation"/>
    <property type="evidence" value="ECO:0007669"/>
    <property type="project" value="TreeGrafter"/>
</dbReference>
<keyword evidence="6" id="KW-0808">Transferase</keyword>
<evidence type="ECO:0000256" key="5">
    <source>
        <dbReference type="ARBA" id="ARBA00022676"/>
    </source>
</evidence>
<comment type="similarity">
    <text evidence="3">Belongs to the glycosyltransferase 2 family.</text>
</comment>
<evidence type="ECO:0000256" key="8">
    <source>
        <dbReference type="ARBA" id="ARBA00022824"/>
    </source>
</evidence>
<dbReference type="SUPFAM" id="SSF53448">
    <property type="entry name" value="Nucleotide-diphospho-sugar transferases"/>
    <property type="match status" value="1"/>
</dbReference>
<dbReference type="AlphaFoldDB" id="A0A0W8FIF0"/>
<comment type="caution">
    <text evidence="14">The sequence shown here is derived from an EMBL/GenBank/DDBJ whole genome shotgun (WGS) entry which is preliminary data.</text>
</comment>
<comment type="pathway">
    <text evidence="2">Protein modification; protein glycosylation.</text>
</comment>
<evidence type="ECO:0000259" key="13">
    <source>
        <dbReference type="Pfam" id="PF00535"/>
    </source>
</evidence>
<dbReference type="InterPro" id="IPR029044">
    <property type="entry name" value="Nucleotide-diphossugar_trans"/>
</dbReference>
<reference evidence="14" key="1">
    <citation type="journal article" date="2015" name="Proc. Natl. Acad. Sci. U.S.A.">
        <title>Networks of energetic and metabolic interactions define dynamics in microbial communities.</title>
        <authorList>
            <person name="Embree M."/>
            <person name="Liu J.K."/>
            <person name="Al-Bassam M.M."/>
            <person name="Zengler K."/>
        </authorList>
    </citation>
    <scope>NUCLEOTIDE SEQUENCE</scope>
</reference>
<keyword evidence="11" id="KW-0472">Membrane</keyword>
<keyword evidence="10" id="KW-1133">Transmembrane helix</keyword>
<evidence type="ECO:0000256" key="10">
    <source>
        <dbReference type="ARBA" id="ARBA00022989"/>
    </source>
</evidence>
<dbReference type="CDD" id="cd04188">
    <property type="entry name" value="DPG_synthase"/>
    <property type="match status" value="1"/>
</dbReference>
<dbReference type="EC" id="2.4.1.117" evidence="4"/>
<evidence type="ECO:0000256" key="1">
    <source>
        <dbReference type="ARBA" id="ARBA00004389"/>
    </source>
</evidence>
<name>A0A0W8FIF0_9ZZZZ</name>
<evidence type="ECO:0000256" key="9">
    <source>
        <dbReference type="ARBA" id="ARBA00022968"/>
    </source>
</evidence>
<feature type="domain" description="Glycosyltransferase 2-like" evidence="13">
    <location>
        <begin position="17"/>
        <end position="177"/>
    </location>
</feature>
<dbReference type="Pfam" id="PF00535">
    <property type="entry name" value="Glycos_transf_2"/>
    <property type="match status" value="1"/>
</dbReference>
<evidence type="ECO:0000313" key="14">
    <source>
        <dbReference type="EMBL" id="KUG20628.1"/>
    </source>
</evidence>
<evidence type="ECO:0000256" key="2">
    <source>
        <dbReference type="ARBA" id="ARBA00004922"/>
    </source>
</evidence>
<keyword evidence="5" id="KW-0328">Glycosyltransferase</keyword>
<evidence type="ECO:0000256" key="11">
    <source>
        <dbReference type="ARBA" id="ARBA00023136"/>
    </source>
</evidence>
<sequence length="240" mass="26384">MLTDMPAPRVSRSECTLVIPAYNEEKRIASLLSDISSFEGEIIFVCDGTDATPALIEAYKAAHPTLRIRCLTFNTRLGKGGGVIAGIKAASTPYVGYMDADGSAGISQMRVLFDRLASADGAIGSRWIAGAVITVKQGPLRRMESRLFNLMVRLLFGLRYRDTQCGAKAFRKSALDAVMPDLRSNGFEFDVELLWHLQRRGFSVEEVAIAWENRDESKVAFSDAVRMLSGLVAVRFGRIP</sequence>
<dbReference type="GO" id="GO:0004581">
    <property type="term" value="F:dolichyl-phosphate beta-glucosyltransferase activity"/>
    <property type="evidence" value="ECO:0007669"/>
    <property type="project" value="UniProtKB-EC"/>
</dbReference>
<dbReference type="PANTHER" id="PTHR10859">
    <property type="entry name" value="GLYCOSYL TRANSFERASE"/>
    <property type="match status" value="1"/>
</dbReference>
<gene>
    <name evidence="14" type="ORF">ASZ90_009633</name>
</gene>